<dbReference type="KEGG" id="trs:Terro_4355"/>
<dbReference type="eggNOG" id="COG3216">
    <property type="taxonomic scope" value="Bacteria"/>
</dbReference>
<keyword evidence="4" id="KW-1185">Reference proteome</keyword>
<proteinExistence type="predicted"/>
<dbReference type="HOGENOM" id="CLU_119034_1_0_0"/>
<evidence type="ECO:0000313" key="4">
    <source>
        <dbReference type="Proteomes" id="UP000006056"/>
    </source>
</evidence>
<keyword evidence="1" id="KW-1133">Transmembrane helix</keyword>
<dbReference type="STRING" id="926566.Terro_4355"/>
<dbReference type="Pfam" id="PF09835">
    <property type="entry name" value="DUF2062"/>
    <property type="match status" value="1"/>
</dbReference>
<gene>
    <name evidence="3" type="ordered locus">Terro_4355</name>
</gene>
<organism evidence="3 4">
    <name type="scientific">Terriglobus roseus (strain DSM 18391 / NRRL B-41598 / KBS 63)</name>
    <dbReference type="NCBI Taxonomy" id="926566"/>
    <lineage>
        <taxon>Bacteria</taxon>
        <taxon>Pseudomonadati</taxon>
        <taxon>Acidobacteriota</taxon>
        <taxon>Terriglobia</taxon>
        <taxon>Terriglobales</taxon>
        <taxon>Acidobacteriaceae</taxon>
        <taxon>Terriglobus</taxon>
    </lineage>
</organism>
<dbReference type="InterPro" id="IPR018639">
    <property type="entry name" value="DUF2062"/>
</dbReference>
<reference evidence="3 4" key="1">
    <citation type="submission" date="2012-06" db="EMBL/GenBank/DDBJ databases">
        <title>Complete genome of Terriglobus roseus DSM 18391.</title>
        <authorList>
            <consortium name="US DOE Joint Genome Institute (JGI-PGF)"/>
            <person name="Lucas S."/>
            <person name="Copeland A."/>
            <person name="Lapidus A."/>
            <person name="Glavina del Rio T."/>
            <person name="Dalin E."/>
            <person name="Tice H."/>
            <person name="Bruce D."/>
            <person name="Goodwin L."/>
            <person name="Pitluck S."/>
            <person name="Peters L."/>
            <person name="Mikhailova N."/>
            <person name="Munk A.C.C."/>
            <person name="Kyrpides N."/>
            <person name="Mavromatis K."/>
            <person name="Ivanova N."/>
            <person name="Brettin T."/>
            <person name="Detter J.C."/>
            <person name="Han C."/>
            <person name="Larimer F."/>
            <person name="Land M."/>
            <person name="Hauser L."/>
            <person name="Markowitz V."/>
            <person name="Cheng J.-F."/>
            <person name="Hugenholtz P."/>
            <person name="Woyke T."/>
            <person name="Wu D."/>
            <person name="Brambilla E."/>
            <person name="Klenk H.-P."/>
            <person name="Eisen J.A."/>
        </authorList>
    </citation>
    <scope>NUCLEOTIDE SEQUENCE [LARGE SCALE GENOMIC DNA]</scope>
    <source>
        <strain evidence="4">DSM 18391 / NRRL B-41598 / KBS 63</strain>
    </source>
</reference>
<evidence type="ECO:0000259" key="2">
    <source>
        <dbReference type="Pfam" id="PF09835"/>
    </source>
</evidence>
<feature type="domain" description="DUF2062" evidence="2">
    <location>
        <begin position="24"/>
        <end position="152"/>
    </location>
</feature>
<feature type="transmembrane region" description="Helical" evidence="1">
    <location>
        <begin position="124"/>
        <end position="147"/>
    </location>
</feature>
<dbReference type="PANTHER" id="PTHR35102:SF1">
    <property type="entry name" value="E3 UBIQUITIN-PROTEIN LIGASE"/>
    <property type="match status" value="1"/>
</dbReference>
<dbReference type="RefSeq" id="WP_014787812.1">
    <property type="nucleotide sequence ID" value="NC_018014.1"/>
</dbReference>
<name>I3ZMT4_TERRK</name>
<feature type="transmembrane region" description="Helical" evidence="1">
    <location>
        <begin position="75"/>
        <end position="95"/>
    </location>
</feature>
<dbReference type="OrthoDB" id="123362at2"/>
<keyword evidence="1" id="KW-0472">Membrane</keyword>
<keyword evidence="1" id="KW-0812">Transmembrane</keyword>
<evidence type="ECO:0000256" key="1">
    <source>
        <dbReference type="SAM" id="Phobius"/>
    </source>
</evidence>
<protein>
    <recommendedName>
        <fullName evidence="2">DUF2062 domain-containing protein</fullName>
    </recommendedName>
</protein>
<accession>I3ZMT4</accession>
<dbReference type="EMBL" id="CP003379">
    <property type="protein sequence ID" value="AFL90552.1"/>
    <property type="molecule type" value="Genomic_DNA"/>
</dbReference>
<dbReference type="PANTHER" id="PTHR35102">
    <property type="entry name" value="E3 UBIQUITIN-PROTEIN LIGASE"/>
    <property type="match status" value="1"/>
</dbReference>
<feature type="transmembrane region" description="Helical" evidence="1">
    <location>
        <begin position="32"/>
        <end position="63"/>
    </location>
</feature>
<dbReference type="Proteomes" id="UP000006056">
    <property type="component" value="Chromosome"/>
</dbReference>
<dbReference type="AlphaFoldDB" id="I3ZMT4"/>
<sequence>MLIPESMREICRRKLLRPLLCLLRDGISTRRMAWSLAIGMVIGVNPSIGITTLLVVLLAWLFGLNQVASQIGTHVVAPFHLLLFLPFIEAGVFLFRTRHMPFSKQQIEHLSHHPLRMVQEIWQWQWHALIIWAVVAAVVTPLLALYLRRMLVMFLRQHKTLLHSVPATH</sequence>
<evidence type="ECO:0000313" key="3">
    <source>
        <dbReference type="EMBL" id="AFL90552.1"/>
    </source>
</evidence>